<evidence type="ECO:0000313" key="1">
    <source>
        <dbReference type="EMBL" id="EFW17002.1"/>
    </source>
</evidence>
<keyword evidence="2" id="KW-1185">Reference proteome</keyword>
<proteinExistence type="predicted"/>
<dbReference type="HOGENOM" id="CLU_2793815_0_0_1"/>
<dbReference type="VEuPathDB" id="FungiDB:CPSG_06270"/>
<gene>
    <name evidence="1" type="ORF">CPSG_06270</name>
</gene>
<protein>
    <submittedName>
        <fullName evidence="1">Predicted protein</fullName>
    </submittedName>
</protein>
<accession>E9D8W8</accession>
<reference evidence="2" key="2">
    <citation type="submission" date="2010-03" db="EMBL/GenBank/DDBJ databases">
        <title>The genome sequence of Coccidioides posadasii strain Silveira.</title>
        <authorList>
            <consortium name="The Broad Institute Genome Sequencing Center for Infectious Disease"/>
            <person name="Neafsey D."/>
            <person name="Orbach M."/>
            <person name="Henn M.R."/>
            <person name="Cole G.T."/>
            <person name="Galgiani J."/>
            <person name="Gardner M.J."/>
            <person name="Kirkland T.N."/>
            <person name="Taylor J.W."/>
            <person name="Young S.K."/>
            <person name="Zeng Q."/>
            <person name="Koehrsen M."/>
            <person name="Alvarado L."/>
            <person name="Berlin A."/>
            <person name="Borenstein D."/>
            <person name="Chapman S.B."/>
            <person name="Chen Z."/>
            <person name="Engels R."/>
            <person name="Freedman E."/>
            <person name="Gellesch M."/>
            <person name="Goldberg J."/>
            <person name="Griggs A."/>
            <person name="Gujja S."/>
            <person name="Heilman E."/>
            <person name="Heiman D."/>
            <person name="Howarth C."/>
            <person name="Jen D."/>
            <person name="Larson L."/>
            <person name="Mehta T."/>
            <person name="Neiman D."/>
            <person name="Park D."/>
            <person name="Pearson M."/>
            <person name="Richards J."/>
            <person name="Roberts A."/>
            <person name="Saif S."/>
            <person name="Shea T."/>
            <person name="Shenoy N."/>
            <person name="Sisk P."/>
            <person name="Stolte C."/>
            <person name="Sykes S."/>
            <person name="Walk T."/>
            <person name="White J."/>
            <person name="Yandava C."/>
            <person name="Haas B."/>
            <person name="Nusbaum C."/>
            <person name="Birren B."/>
        </authorList>
    </citation>
    <scope>NUCLEOTIDE SEQUENCE [LARGE SCALE GENOMIC DNA]</scope>
    <source>
        <strain evidence="2">RMSCC 757 / Silveira</strain>
    </source>
</reference>
<dbReference type="EMBL" id="GL636495">
    <property type="protein sequence ID" value="EFW17002.1"/>
    <property type="molecule type" value="Genomic_DNA"/>
</dbReference>
<evidence type="ECO:0000313" key="2">
    <source>
        <dbReference type="Proteomes" id="UP000002497"/>
    </source>
</evidence>
<reference evidence="2" key="1">
    <citation type="journal article" date="2010" name="Genome Res.">
        <title>Population genomic sequencing of Coccidioides fungi reveals recent hybridization and transposon control.</title>
        <authorList>
            <person name="Neafsey D.E."/>
            <person name="Barker B.M."/>
            <person name="Sharpton T.J."/>
            <person name="Stajich J.E."/>
            <person name="Park D.J."/>
            <person name="Whiston E."/>
            <person name="Hung C.-Y."/>
            <person name="McMahan C."/>
            <person name="White J."/>
            <person name="Sykes S."/>
            <person name="Heiman D."/>
            <person name="Young S."/>
            <person name="Zeng Q."/>
            <person name="Abouelleil A."/>
            <person name="Aftuck L."/>
            <person name="Bessette D."/>
            <person name="Brown A."/>
            <person name="FitzGerald M."/>
            <person name="Lui A."/>
            <person name="Macdonald J.P."/>
            <person name="Priest M."/>
            <person name="Orbach M.J."/>
            <person name="Galgiani J.N."/>
            <person name="Kirkland T.N."/>
            <person name="Cole G.T."/>
            <person name="Birren B.W."/>
            <person name="Henn M.R."/>
            <person name="Taylor J.W."/>
            <person name="Rounsley S.D."/>
        </authorList>
    </citation>
    <scope>NUCLEOTIDE SEQUENCE [LARGE SCALE GENOMIC DNA]</scope>
    <source>
        <strain evidence="2">RMSCC 757 / Silveira</strain>
    </source>
</reference>
<dbReference type="AlphaFoldDB" id="E9D8W8"/>
<dbReference type="Proteomes" id="UP000002497">
    <property type="component" value="Unassembled WGS sequence"/>
</dbReference>
<name>E9D8W8_COCPS</name>
<sequence length="68" mass="7909">MKQCLHTIISTTSLDNKSQLLSTKMHLLDQAATALLENQLQQRDIILINSCLHNKMTTYWFCIECDRK</sequence>
<organism evidence="2">
    <name type="scientific">Coccidioides posadasii (strain RMSCC 757 / Silveira)</name>
    <name type="common">Valley fever fungus</name>
    <dbReference type="NCBI Taxonomy" id="443226"/>
    <lineage>
        <taxon>Eukaryota</taxon>
        <taxon>Fungi</taxon>
        <taxon>Dikarya</taxon>
        <taxon>Ascomycota</taxon>
        <taxon>Pezizomycotina</taxon>
        <taxon>Eurotiomycetes</taxon>
        <taxon>Eurotiomycetidae</taxon>
        <taxon>Onygenales</taxon>
        <taxon>Onygenaceae</taxon>
        <taxon>Coccidioides</taxon>
    </lineage>
</organism>